<evidence type="ECO:0000313" key="3">
    <source>
        <dbReference type="Proteomes" id="UP000195521"/>
    </source>
</evidence>
<keyword evidence="1" id="KW-0812">Transmembrane</keyword>
<proteinExistence type="predicted"/>
<gene>
    <name evidence="2" type="ORF">PGO_002210</name>
</gene>
<dbReference type="AlphaFoldDB" id="A0A1Y1JV87"/>
<name>A0A1Y1JV87_PLAGO</name>
<reference evidence="3" key="1">
    <citation type="submission" date="2017-04" db="EMBL/GenBank/DDBJ databases">
        <title>Plasmodium gonderi genome.</title>
        <authorList>
            <person name="Arisue N."/>
            <person name="Honma H."/>
            <person name="Kawai S."/>
            <person name="Tougan T."/>
            <person name="Tanabe K."/>
            <person name="Horii T."/>
        </authorList>
    </citation>
    <scope>NUCLEOTIDE SEQUENCE [LARGE SCALE GENOMIC DNA]</scope>
    <source>
        <strain evidence="3">ATCC 30045</strain>
    </source>
</reference>
<dbReference type="Proteomes" id="UP000195521">
    <property type="component" value="Unassembled WGS sequence"/>
</dbReference>
<accession>A0A1Y1JV87</accession>
<dbReference type="GeneID" id="39745111"/>
<evidence type="ECO:0000313" key="2">
    <source>
        <dbReference type="EMBL" id="GAW84303.1"/>
    </source>
</evidence>
<sequence length="295" mass="34714">MTNDIFKIVNEFSDFEKIMNNSKTKGNSPNDENFKEIKTKVFPGFNSKVEIICKNFDNYTNTIQTNSDTKVSYNSSCIYLYYWLYYFNNNNNERNIERVKIIYDELIKADSTAHQTICPQSDYSTITDNDMLKIKDLHVMYTYLNNNSSHSPDKCSGGNECAELYMKYKVLCESNSYSNFCNELKNVREKYNELSTTKCSVHLTYKMLPLFQKYNIGVPIVITILVILLISITLFILNNVIIILFYPYNTCFKGRLTEKRNKWNNKDVDYNIFQSYKNISSAIMKSRHHILYNKF</sequence>
<dbReference type="RefSeq" id="XP_028546892.1">
    <property type="nucleotide sequence ID" value="XM_028691091.1"/>
</dbReference>
<comment type="caution">
    <text evidence="2">The sequence shown here is derived from an EMBL/GenBank/DDBJ whole genome shotgun (WGS) entry which is preliminary data.</text>
</comment>
<evidence type="ECO:0000256" key="1">
    <source>
        <dbReference type="SAM" id="Phobius"/>
    </source>
</evidence>
<organism evidence="2 3">
    <name type="scientific">Plasmodium gonderi</name>
    <dbReference type="NCBI Taxonomy" id="77519"/>
    <lineage>
        <taxon>Eukaryota</taxon>
        <taxon>Sar</taxon>
        <taxon>Alveolata</taxon>
        <taxon>Apicomplexa</taxon>
        <taxon>Aconoidasida</taxon>
        <taxon>Haemosporida</taxon>
        <taxon>Plasmodiidae</taxon>
        <taxon>Plasmodium</taxon>
        <taxon>Plasmodium (Plasmodium)</taxon>
    </lineage>
</organism>
<keyword evidence="1" id="KW-1133">Transmembrane helix</keyword>
<protein>
    <submittedName>
        <fullName evidence="2">Variable surface protein</fullName>
    </submittedName>
</protein>
<keyword evidence="1" id="KW-0472">Membrane</keyword>
<keyword evidence="3" id="KW-1185">Reference proteome</keyword>
<feature type="transmembrane region" description="Helical" evidence="1">
    <location>
        <begin position="216"/>
        <end position="246"/>
    </location>
</feature>
<dbReference type="EMBL" id="BDQF01000223">
    <property type="protein sequence ID" value="GAW84303.1"/>
    <property type="molecule type" value="Genomic_DNA"/>
</dbReference>